<dbReference type="GO" id="GO:0008270">
    <property type="term" value="F:zinc ion binding"/>
    <property type="evidence" value="ECO:0007669"/>
    <property type="project" value="TreeGrafter"/>
</dbReference>
<dbReference type="EMBL" id="CP131059">
    <property type="protein sequence ID" value="WNY22879.1"/>
    <property type="molecule type" value="Genomic_DNA"/>
</dbReference>
<dbReference type="InterPro" id="IPR050243">
    <property type="entry name" value="PHP_phosphatase"/>
</dbReference>
<dbReference type="SMART" id="SM00481">
    <property type="entry name" value="POLIIIAc"/>
    <property type="match status" value="1"/>
</dbReference>
<dbReference type="PANTHER" id="PTHR36928">
    <property type="entry name" value="PHOSPHATASE YCDX-RELATED"/>
    <property type="match status" value="1"/>
</dbReference>
<feature type="domain" description="Polymerase/histidinol phosphatase N-terminal" evidence="1">
    <location>
        <begin position="2"/>
        <end position="74"/>
    </location>
</feature>
<sequence>MIDLHTHTLFSDGELVPAEHIRRAVIHGYRAIAMTDHADFTNFEYIISSLQKAKVMEKEFSIDIFAGIEITHVPPKQIDKLAKAAKEIGADIVVVHGETTVEPVAPGTNRAAIESEYVDILAHPGFITAEETELAKATNTYLEITARGGHNRTNGHVAKLATEVGAKLVCNTDTHKPGDMITKEIAYHVLMGAGLTKEQADAAFRNSEEIVEKMKKT</sequence>
<dbReference type="Pfam" id="PF02811">
    <property type="entry name" value="PHP"/>
    <property type="match status" value="1"/>
</dbReference>
<evidence type="ECO:0000313" key="3">
    <source>
        <dbReference type="Proteomes" id="UP001302978"/>
    </source>
</evidence>
<name>A0AA96ZS01_9EURY</name>
<keyword evidence="2" id="KW-0269">Exonuclease</keyword>
<dbReference type="GO" id="GO:0005829">
    <property type="term" value="C:cytosol"/>
    <property type="evidence" value="ECO:0007669"/>
    <property type="project" value="TreeGrafter"/>
</dbReference>
<evidence type="ECO:0000259" key="1">
    <source>
        <dbReference type="SMART" id="SM00481"/>
    </source>
</evidence>
<dbReference type="AlphaFoldDB" id="A0AA96ZS01"/>
<proteinExistence type="predicted"/>
<reference evidence="2 3" key="1">
    <citation type="submission" date="2023-07" db="EMBL/GenBank/DDBJ databases">
        <title>Closed genoem sequence of Methanomicrococcus sp. Hf6.</title>
        <authorList>
            <person name="Poehlein A."/>
            <person name="Protasov E."/>
            <person name="Platt K."/>
            <person name="Reeh H."/>
            <person name="Daniel R."/>
            <person name="Brune A."/>
        </authorList>
    </citation>
    <scope>NUCLEOTIDE SEQUENCE [LARGE SCALE GENOMIC DNA]</scope>
    <source>
        <strain evidence="2 3">Hf6</strain>
    </source>
</reference>
<protein>
    <submittedName>
        <fullName evidence="2">DNA polymerase/3'-5' exonuclease PolX</fullName>
    </submittedName>
</protein>
<dbReference type="KEGG" id="mehf:MmiHf6_01710"/>
<dbReference type="NCBIfam" id="NF004981">
    <property type="entry name" value="PRK06361.1"/>
    <property type="match status" value="1"/>
</dbReference>
<keyword evidence="2" id="KW-0378">Hydrolase</keyword>
<keyword evidence="2" id="KW-0540">Nuclease</keyword>
<dbReference type="Proteomes" id="UP001302978">
    <property type="component" value="Chromosome"/>
</dbReference>
<dbReference type="InterPro" id="IPR004013">
    <property type="entry name" value="PHP_dom"/>
</dbReference>
<dbReference type="GO" id="GO:0004527">
    <property type="term" value="F:exonuclease activity"/>
    <property type="evidence" value="ECO:0007669"/>
    <property type="project" value="UniProtKB-KW"/>
</dbReference>
<dbReference type="PANTHER" id="PTHR36928:SF1">
    <property type="entry name" value="PHOSPHATASE YCDX-RELATED"/>
    <property type="match status" value="1"/>
</dbReference>
<dbReference type="GO" id="GO:0042578">
    <property type="term" value="F:phosphoric ester hydrolase activity"/>
    <property type="evidence" value="ECO:0007669"/>
    <property type="project" value="TreeGrafter"/>
</dbReference>
<dbReference type="SUPFAM" id="SSF89550">
    <property type="entry name" value="PHP domain-like"/>
    <property type="match status" value="1"/>
</dbReference>
<dbReference type="RefSeq" id="WP_316557851.1">
    <property type="nucleotide sequence ID" value="NZ_CP131059.1"/>
</dbReference>
<accession>A0AA96ZS01</accession>
<evidence type="ECO:0000313" key="2">
    <source>
        <dbReference type="EMBL" id="WNY22879.1"/>
    </source>
</evidence>
<organism evidence="2 3">
    <name type="scientific">Methanimicrococcus hongohii</name>
    <dbReference type="NCBI Taxonomy" id="3028295"/>
    <lineage>
        <taxon>Archaea</taxon>
        <taxon>Methanobacteriati</taxon>
        <taxon>Methanobacteriota</taxon>
        <taxon>Stenosarchaea group</taxon>
        <taxon>Methanomicrobia</taxon>
        <taxon>Methanosarcinales</taxon>
        <taxon>Methanosarcinaceae</taxon>
        <taxon>Methanimicrococcus</taxon>
    </lineage>
</organism>
<dbReference type="InterPro" id="IPR016195">
    <property type="entry name" value="Pol/histidinol_Pase-like"/>
</dbReference>
<dbReference type="GeneID" id="85194610"/>
<gene>
    <name evidence="2" type="primary">polX</name>
    <name evidence="2" type="ORF">MmiHf6_01710</name>
</gene>
<keyword evidence="3" id="KW-1185">Reference proteome</keyword>
<dbReference type="InterPro" id="IPR003141">
    <property type="entry name" value="Pol/His_phosphatase_N"/>
</dbReference>
<dbReference type="Gene3D" id="3.20.20.140">
    <property type="entry name" value="Metal-dependent hydrolases"/>
    <property type="match status" value="1"/>
</dbReference>